<keyword evidence="7" id="KW-0695">RNA-directed DNA polymerase</keyword>
<dbReference type="GO" id="GO:0004519">
    <property type="term" value="F:endonuclease activity"/>
    <property type="evidence" value="ECO:0007669"/>
    <property type="project" value="UniProtKB-KW"/>
</dbReference>
<evidence type="ECO:0000313" key="12">
    <source>
        <dbReference type="EMBL" id="KMQ86600.1"/>
    </source>
</evidence>
<reference evidence="12 13" key="1">
    <citation type="submission" date="2015-04" db="EMBL/GenBank/DDBJ databases">
        <title>Lasius niger genome sequencing.</title>
        <authorList>
            <person name="Konorov E.A."/>
            <person name="Nikitin M.A."/>
            <person name="Kirill M.V."/>
            <person name="Chang P."/>
        </authorList>
    </citation>
    <scope>NUCLEOTIDE SEQUENCE [LARGE SCALE GENOMIC DNA]</scope>
    <source>
        <tissue evidence="12">Whole</tissue>
    </source>
</reference>
<protein>
    <submittedName>
        <fullName evidence="12">Retrotransposon unclassified</fullName>
    </submittedName>
</protein>
<dbReference type="PANTHER" id="PTHR42648:SF11">
    <property type="entry name" value="TRANSPOSON TY4-P GAG-POL POLYPROTEIN"/>
    <property type="match status" value="1"/>
</dbReference>
<evidence type="ECO:0000256" key="1">
    <source>
        <dbReference type="ARBA" id="ARBA00022722"/>
    </source>
</evidence>
<dbReference type="GO" id="GO:0015074">
    <property type="term" value="P:DNA integration"/>
    <property type="evidence" value="ECO:0007669"/>
    <property type="project" value="UniProtKB-KW"/>
</dbReference>
<name>A0A0J7N1T8_LASNI</name>
<gene>
    <name evidence="12" type="ORF">RF55_14373</name>
</gene>
<dbReference type="InterPro" id="IPR012337">
    <property type="entry name" value="RNaseH-like_sf"/>
</dbReference>
<dbReference type="InterPro" id="IPR039537">
    <property type="entry name" value="Retrotran_Ty1/copia-like"/>
</dbReference>
<keyword evidence="2" id="KW-0479">Metal-binding</keyword>
<keyword evidence="3" id="KW-0255">Endonuclease</keyword>
<feature type="compositionally biased region" description="Polar residues" evidence="10">
    <location>
        <begin position="127"/>
        <end position="139"/>
    </location>
</feature>
<evidence type="ECO:0000259" key="11">
    <source>
        <dbReference type="Pfam" id="PF25597"/>
    </source>
</evidence>
<dbReference type="GO" id="GO:0046872">
    <property type="term" value="F:metal ion binding"/>
    <property type="evidence" value="ECO:0007669"/>
    <property type="project" value="UniProtKB-KW"/>
</dbReference>
<evidence type="ECO:0000256" key="7">
    <source>
        <dbReference type="ARBA" id="ARBA00022918"/>
    </source>
</evidence>
<accession>A0A0J7N1T8</accession>
<feature type="compositionally biased region" description="Basic and acidic residues" evidence="10">
    <location>
        <begin position="140"/>
        <end position="157"/>
    </location>
</feature>
<keyword evidence="5" id="KW-0460">Magnesium</keyword>
<keyword evidence="9" id="KW-0233">DNA recombination</keyword>
<keyword evidence="8" id="KW-0808">Transferase</keyword>
<proteinExistence type="predicted"/>
<evidence type="ECO:0000256" key="6">
    <source>
        <dbReference type="ARBA" id="ARBA00022908"/>
    </source>
</evidence>
<evidence type="ECO:0000256" key="3">
    <source>
        <dbReference type="ARBA" id="ARBA00022759"/>
    </source>
</evidence>
<evidence type="ECO:0000256" key="2">
    <source>
        <dbReference type="ARBA" id="ARBA00022723"/>
    </source>
</evidence>
<keyword evidence="13" id="KW-1185">Reference proteome</keyword>
<dbReference type="Pfam" id="PF25597">
    <property type="entry name" value="SH3_retrovirus"/>
    <property type="match status" value="1"/>
</dbReference>
<feature type="region of interest" description="Disordered" evidence="10">
    <location>
        <begin position="114"/>
        <end position="157"/>
    </location>
</feature>
<comment type="caution">
    <text evidence="12">The sequence shown here is derived from an EMBL/GenBank/DDBJ whole genome shotgun (WGS) entry which is preliminary data.</text>
</comment>
<dbReference type="AlphaFoldDB" id="A0A0J7N1T8"/>
<dbReference type="PANTHER" id="PTHR42648">
    <property type="entry name" value="TRANSPOSASE, PUTATIVE-RELATED"/>
    <property type="match status" value="1"/>
</dbReference>
<evidence type="ECO:0000256" key="8">
    <source>
        <dbReference type="ARBA" id="ARBA00022932"/>
    </source>
</evidence>
<keyword evidence="1" id="KW-0540">Nuclease</keyword>
<evidence type="ECO:0000256" key="10">
    <source>
        <dbReference type="SAM" id="MobiDB-lite"/>
    </source>
</evidence>
<dbReference type="GO" id="GO:0003964">
    <property type="term" value="F:RNA-directed DNA polymerase activity"/>
    <property type="evidence" value="ECO:0007669"/>
    <property type="project" value="UniProtKB-KW"/>
</dbReference>
<evidence type="ECO:0000256" key="5">
    <source>
        <dbReference type="ARBA" id="ARBA00022842"/>
    </source>
</evidence>
<keyword evidence="8" id="KW-0239">DNA-directed DNA polymerase</keyword>
<dbReference type="GO" id="GO:0006310">
    <property type="term" value="P:DNA recombination"/>
    <property type="evidence" value="ECO:0007669"/>
    <property type="project" value="UniProtKB-KW"/>
</dbReference>
<dbReference type="Proteomes" id="UP000036403">
    <property type="component" value="Unassembled WGS sequence"/>
</dbReference>
<keyword evidence="4" id="KW-0378">Hydrolase</keyword>
<dbReference type="SUPFAM" id="SSF53098">
    <property type="entry name" value="Ribonuclease H-like"/>
    <property type="match status" value="1"/>
</dbReference>
<dbReference type="EMBL" id="LBMM01011832">
    <property type="protein sequence ID" value="KMQ86600.1"/>
    <property type="molecule type" value="Genomic_DNA"/>
</dbReference>
<dbReference type="GO" id="GO:0016787">
    <property type="term" value="F:hydrolase activity"/>
    <property type="evidence" value="ECO:0007669"/>
    <property type="project" value="UniProtKB-KW"/>
</dbReference>
<dbReference type="GO" id="GO:0003887">
    <property type="term" value="F:DNA-directed DNA polymerase activity"/>
    <property type="evidence" value="ECO:0007669"/>
    <property type="project" value="UniProtKB-KW"/>
</dbReference>
<dbReference type="STRING" id="67767.A0A0J7N1T8"/>
<dbReference type="PaxDb" id="67767-A0A0J7N1T8"/>
<evidence type="ECO:0000256" key="4">
    <source>
        <dbReference type="ARBA" id="ARBA00022801"/>
    </source>
</evidence>
<dbReference type="OrthoDB" id="7555373at2759"/>
<organism evidence="12 13">
    <name type="scientific">Lasius niger</name>
    <name type="common">Black garden ant</name>
    <dbReference type="NCBI Taxonomy" id="67767"/>
    <lineage>
        <taxon>Eukaryota</taxon>
        <taxon>Metazoa</taxon>
        <taxon>Ecdysozoa</taxon>
        <taxon>Arthropoda</taxon>
        <taxon>Hexapoda</taxon>
        <taxon>Insecta</taxon>
        <taxon>Pterygota</taxon>
        <taxon>Neoptera</taxon>
        <taxon>Endopterygota</taxon>
        <taxon>Hymenoptera</taxon>
        <taxon>Apocrita</taxon>
        <taxon>Aculeata</taxon>
        <taxon>Formicoidea</taxon>
        <taxon>Formicidae</taxon>
        <taxon>Formicinae</taxon>
        <taxon>Lasius</taxon>
        <taxon>Lasius</taxon>
    </lineage>
</organism>
<dbReference type="InterPro" id="IPR057670">
    <property type="entry name" value="SH3_retrovirus"/>
</dbReference>
<sequence>MLYAKELPKELWAEAINITVYILNRVPAAGEDKTPYEQWFGKKPSIKHLRVFGTNCYTLIPKQLRKKWEPKSKRGKLVGYTDTDKNYRVWDEERRRVDICRDVKFDNTSELSNTANISLDMGDRGQLQESPAGQSTSDNQGREEEKDMKEMKMMVVN</sequence>
<keyword evidence="8" id="KW-0548">Nucleotidyltransferase</keyword>
<evidence type="ECO:0000313" key="13">
    <source>
        <dbReference type="Proteomes" id="UP000036403"/>
    </source>
</evidence>
<keyword evidence="6" id="KW-0229">DNA integration</keyword>
<feature type="domain" description="Retroviral polymerase SH3-like" evidence="11">
    <location>
        <begin position="55"/>
        <end position="113"/>
    </location>
</feature>
<evidence type="ECO:0000256" key="9">
    <source>
        <dbReference type="ARBA" id="ARBA00023172"/>
    </source>
</evidence>